<dbReference type="InterPro" id="IPR055268">
    <property type="entry name" value="PCB-like"/>
</dbReference>
<dbReference type="CDD" id="cd06850">
    <property type="entry name" value="biotinyl_domain"/>
    <property type="match status" value="1"/>
</dbReference>
<sequence>MGVRGSIGAPMPGEILQIKVKVGDHVKAKTPVAVLSAMKMEMVIESPIDGVVKSIAATPKMKCLAGDLVMEIE</sequence>
<dbReference type="OrthoDB" id="196847at2759"/>
<dbReference type="PANTHER" id="PTHR43778">
    <property type="entry name" value="PYRUVATE CARBOXYLASE"/>
    <property type="match status" value="1"/>
</dbReference>
<feature type="domain" description="Lipoyl-binding" evidence="2">
    <location>
        <begin position="1"/>
        <end position="73"/>
    </location>
</feature>
<protein>
    <submittedName>
        <fullName evidence="5">Lipoyl-binding domain-containing protein</fullName>
    </submittedName>
</protein>
<dbReference type="PROSITE" id="PS50968">
    <property type="entry name" value="BIOTINYL_LIPOYL"/>
    <property type="match status" value="1"/>
</dbReference>
<dbReference type="FunFam" id="2.40.50.100:FF:000003">
    <property type="entry name" value="Acetyl-CoA carboxylase biotin carboxyl carrier protein"/>
    <property type="match status" value="1"/>
</dbReference>
<dbReference type="InterPro" id="IPR011053">
    <property type="entry name" value="Single_hybrid_motif"/>
</dbReference>
<dbReference type="Pfam" id="PF00364">
    <property type="entry name" value="Biotin_lipoyl"/>
    <property type="match status" value="1"/>
</dbReference>
<dbReference type="SUPFAM" id="SSF51230">
    <property type="entry name" value="Single hybrid motif"/>
    <property type="match status" value="1"/>
</dbReference>
<reference evidence="5" key="1">
    <citation type="submission" date="2016-06" db="UniProtKB">
        <authorList>
            <consortium name="WormBaseParasite"/>
        </authorList>
    </citation>
    <scope>IDENTIFICATION</scope>
</reference>
<gene>
    <name evidence="3" type="ORF">SBAD_LOCUS12890</name>
</gene>
<name>A0A183JAJ2_9BILA</name>
<dbReference type="EMBL" id="UZAM01019255">
    <property type="protein sequence ID" value="VDP52536.1"/>
    <property type="molecule type" value="Genomic_DNA"/>
</dbReference>
<dbReference type="GO" id="GO:0006094">
    <property type="term" value="P:gluconeogenesis"/>
    <property type="evidence" value="ECO:0007669"/>
    <property type="project" value="TreeGrafter"/>
</dbReference>
<dbReference type="AlphaFoldDB" id="A0A183JAJ2"/>
<reference evidence="3 4" key="2">
    <citation type="submission" date="2018-11" db="EMBL/GenBank/DDBJ databases">
        <authorList>
            <consortium name="Pathogen Informatics"/>
        </authorList>
    </citation>
    <scope>NUCLEOTIDE SEQUENCE [LARGE SCALE GENOMIC DNA]</scope>
</reference>
<dbReference type="GO" id="GO:0005737">
    <property type="term" value="C:cytoplasm"/>
    <property type="evidence" value="ECO:0007669"/>
    <property type="project" value="TreeGrafter"/>
</dbReference>
<accession>A0A183JAJ2</accession>
<dbReference type="PANTHER" id="PTHR43778:SF2">
    <property type="entry name" value="PYRUVATE CARBOXYLASE, MITOCHONDRIAL"/>
    <property type="match status" value="1"/>
</dbReference>
<evidence type="ECO:0000313" key="5">
    <source>
        <dbReference type="WBParaSite" id="SBAD_0001330301-mRNA-1"/>
    </source>
</evidence>
<keyword evidence="1" id="KW-0092">Biotin</keyword>
<organism evidence="5">
    <name type="scientific">Soboliphyme baturini</name>
    <dbReference type="NCBI Taxonomy" id="241478"/>
    <lineage>
        <taxon>Eukaryota</taxon>
        <taxon>Metazoa</taxon>
        <taxon>Ecdysozoa</taxon>
        <taxon>Nematoda</taxon>
        <taxon>Enoplea</taxon>
        <taxon>Dorylaimia</taxon>
        <taxon>Dioctophymatida</taxon>
        <taxon>Dioctophymatoidea</taxon>
        <taxon>Soboliphymatidae</taxon>
        <taxon>Soboliphyme</taxon>
    </lineage>
</organism>
<keyword evidence="4" id="KW-1185">Reference proteome</keyword>
<evidence type="ECO:0000259" key="2">
    <source>
        <dbReference type="PROSITE" id="PS50968"/>
    </source>
</evidence>
<dbReference type="Proteomes" id="UP000270296">
    <property type="component" value="Unassembled WGS sequence"/>
</dbReference>
<dbReference type="Gene3D" id="2.40.50.100">
    <property type="match status" value="1"/>
</dbReference>
<evidence type="ECO:0000256" key="1">
    <source>
        <dbReference type="ARBA" id="ARBA00023267"/>
    </source>
</evidence>
<evidence type="ECO:0000313" key="4">
    <source>
        <dbReference type="Proteomes" id="UP000270296"/>
    </source>
</evidence>
<proteinExistence type="predicted"/>
<dbReference type="WBParaSite" id="SBAD_0001330301-mRNA-1">
    <property type="protein sequence ID" value="SBAD_0001330301-mRNA-1"/>
    <property type="gene ID" value="SBAD_0001330301"/>
</dbReference>
<evidence type="ECO:0000313" key="3">
    <source>
        <dbReference type="EMBL" id="VDP52536.1"/>
    </source>
</evidence>
<dbReference type="GO" id="GO:0004736">
    <property type="term" value="F:pyruvate carboxylase activity"/>
    <property type="evidence" value="ECO:0007669"/>
    <property type="project" value="TreeGrafter"/>
</dbReference>
<dbReference type="InterPro" id="IPR000089">
    <property type="entry name" value="Biotin_lipoyl"/>
</dbReference>